<dbReference type="EMBL" id="CP069111">
    <property type="protein sequence ID" value="QSS61544.1"/>
    <property type="molecule type" value="Genomic_DNA"/>
</dbReference>
<dbReference type="Proteomes" id="UP000663671">
    <property type="component" value="Chromosome 5"/>
</dbReference>
<dbReference type="AlphaFoldDB" id="A0A8A1MA98"/>
<sequence>MTNTAYFNLANTSFLFSRRLALDPKSIFSHSNWLGTRDVDVLLVYGVLRLTMAAIGSDCKEPQKKYEERHQATDYFSGFTAEVARVMQHLSCHGYRHGYDYGDDEERIRTR</sequence>
<evidence type="ECO:0000313" key="1">
    <source>
        <dbReference type="EMBL" id="QSS61544.1"/>
    </source>
</evidence>
<name>A0A8A1MA98_AJECA</name>
<organism evidence="1 2">
    <name type="scientific">Ajellomyces capsulatus</name>
    <name type="common">Darling's disease fungus</name>
    <name type="synonym">Histoplasma capsulatum</name>
    <dbReference type="NCBI Taxonomy" id="5037"/>
    <lineage>
        <taxon>Eukaryota</taxon>
        <taxon>Fungi</taxon>
        <taxon>Dikarya</taxon>
        <taxon>Ascomycota</taxon>
        <taxon>Pezizomycotina</taxon>
        <taxon>Eurotiomycetes</taxon>
        <taxon>Eurotiomycetidae</taxon>
        <taxon>Onygenales</taxon>
        <taxon>Ajellomycetaceae</taxon>
        <taxon>Histoplasma</taxon>
    </lineage>
</organism>
<reference evidence="1" key="1">
    <citation type="submission" date="2021-01" db="EMBL/GenBank/DDBJ databases">
        <title>Chromosome-level genome assembly of a human fungal pathogen reveals clustering of transcriptionally co-regulated genes.</title>
        <authorList>
            <person name="Voorhies M."/>
            <person name="Cohen S."/>
            <person name="Shea T.P."/>
            <person name="Petrus S."/>
            <person name="Munoz J.F."/>
            <person name="Poplawski S."/>
            <person name="Goldman W.E."/>
            <person name="Michael T."/>
            <person name="Cuomo C.A."/>
            <person name="Sil A."/>
            <person name="Beyhan S."/>
        </authorList>
    </citation>
    <scope>NUCLEOTIDE SEQUENCE</scope>
    <source>
        <strain evidence="1">WU24</strain>
    </source>
</reference>
<dbReference type="VEuPathDB" id="FungiDB:I7I51_03719"/>
<proteinExistence type="predicted"/>
<accession>A0A8A1MA98</accession>
<protein>
    <submittedName>
        <fullName evidence="1">Uncharacterized protein</fullName>
    </submittedName>
</protein>
<gene>
    <name evidence="1" type="ORF">I7I51_03719</name>
</gene>
<evidence type="ECO:0000313" key="2">
    <source>
        <dbReference type="Proteomes" id="UP000663671"/>
    </source>
</evidence>